<evidence type="ECO:0000313" key="4">
    <source>
        <dbReference type="Proteomes" id="UP000193334"/>
    </source>
</evidence>
<evidence type="ECO:0000256" key="2">
    <source>
        <dbReference type="SAM" id="SignalP"/>
    </source>
</evidence>
<protein>
    <recommendedName>
        <fullName evidence="5">Dockerin domain-containing protein</fullName>
    </recommendedName>
</protein>
<dbReference type="AlphaFoldDB" id="A0A1W6LKP1"/>
<dbReference type="EMBL" id="CP021023">
    <property type="protein sequence ID" value="ARN56339.1"/>
    <property type="molecule type" value="Genomic_DNA"/>
</dbReference>
<gene>
    <name evidence="3" type="ORF">STSP1_00719</name>
</gene>
<keyword evidence="4" id="KW-1185">Reference proteome</keyword>
<name>A0A1W6LKP1_9BACT</name>
<dbReference type="KEGG" id="pbp:STSP1_00719"/>
<evidence type="ECO:0000313" key="3">
    <source>
        <dbReference type="EMBL" id="ARN56339.1"/>
    </source>
</evidence>
<feature type="chain" id="PRO_5013297889" description="Dockerin domain-containing protein" evidence="2">
    <location>
        <begin position="25"/>
        <end position="251"/>
    </location>
</feature>
<keyword evidence="2" id="KW-0732">Signal</keyword>
<dbReference type="STRING" id="1941349.STSP1_00719"/>
<dbReference type="Proteomes" id="UP000193334">
    <property type="component" value="Chromosome"/>
</dbReference>
<feature type="signal peptide" evidence="2">
    <location>
        <begin position="1"/>
        <end position="24"/>
    </location>
</feature>
<dbReference type="RefSeq" id="WP_085755035.1">
    <property type="nucleotide sequence ID" value="NZ_CP021023.1"/>
</dbReference>
<proteinExistence type="predicted"/>
<organism evidence="3 4">
    <name type="scientific">Sedimentisphaera salicampi</name>
    <dbReference type="NCBI Taxonomy" id="1941349"/>
    <lineage>
        <taxon>Bacteria</taxon>
        <taxon>Pseudomonadati</taxon>
        <taxon>Planctomycetota</taxon>
        <taxon>Phycisphaerae</taxon>
        <taxon>Sedimentisphaerales</taxon>
        <taxon>Sedimentisphaeraceae</taxon>
        <taxon>Sedimentisphaera</taxon>
    </lineage>
</organism>
<evidence type="ECO:0000256" key="1">
    <source>
        <dbReference type="SAM" id="MobiDB-lite"/>
    </source>
</evidence>
<accession>A0A1W6LKP1</accession>
<feature type="region of interest" description="Disordered" evidence="1">
    <location>
        <begin position="51"/>
        <end position="74"/>
    </location>
</feature>
<evidence type="ECO:0008006" key="5">
    <source>
        <dbReference type="Google" id="ProtNLM"/>
    </source>
</evidence>
<sequence precursor="true">MKKTRAFLVIISAAVFISGTSALAEEFGGIEFPNGELSFADEVITYAPLHSGGPAPTTAENPQKALGTPDYSSSSDSYVTLGRGGLIELKFVDNFLINDGTQEADLHIFEIGPDVEDTLVAVRPTQETIALLAGEDYDSNDDGFYEIGKVSGSTSSIDIDAFFAGHTSGELVFDAVQLIDDYNEGNTSGATVGADIDAVGAIGSVRSCDYALEGDINMDCKVDLSDFAIMAKNWLINCEQNPSDPACEPLD</sequence>
<reference evidence="4" key="1">
    <citation type="submission" date="2017-04" db="EMBL/GenBank/DDBJ databases">
        <title>Comparative genomics and description of representatives of a novel lineage of planctomycetes thriving in anoxic sediments.</title>
        <authorList>
            <person name="Spring S."/>
            <person name="Bunk B."/>
            <person name="Sproer C."/>
        </authorList>
    </citation>
    <scope>NUCLEOTIDE SEQUENCE [LARGE SCALE GENOMIC DNA]</scope>
    <source>
        <strain evidence="4">ST-PulAB-D4</strain>
    </source>
</reference>